<organism evidence="1 2">
    <name type="scientific">Tetradesmus obliquus</name>
    <name type="common">Green alga</name>
    <name type="synonym">Acutodesmus obliquus</name>
    <dbReference type="NCBI Taxonomy" id="3088"/>
    <lineage>
        <taxon>Eukaryota</taxon>
        <taxon>Viridiplantae</taxon>
        <taxon>Chlorophyta</taxon>
        <taxon>core chlorophytes</taxon>
        <taxon>Chlorophyceae</taxon>
        <taxon>CS clade</taxon>
        <taxon>Sphaeropleales</taxon>
        <taxon>Scenedesmaceae</taxon>
        <taxon>Tetradesmus</taxon>
    </lineage>
</organism>
<dbReference type="AlphaFoldDB" id="A0A383V8Q3"/>
<evidence type="ECO:0000313" key="2">
    <source>
        <dbReference type="Proteomes" id="UP000256970"/>
    </source>
</evidence>
<evidence type="ECO:0000313" key="1">
    <source>
        <dbReference type="EMBL" id="SZX61948.1"/>
    </source>
</evidence>
<proteinExistence type="predicted"/>
<dbReference type="EMBL" id="FNXT01000186">
    <property type="protein sequence ID" value="SZX61948.1"/>
    <property type="molecule type" value="Genomic_DNA"/>
</dbReference>
<name>A0A383V8Q3_TETOB</name>
<gene>
    <name evidence="1" type="ORF">BQ4739_LOCUS2498</name>
</gene>
<reference evidence="1 2" key="1">
    <citation type="submission" date="2016-10" db="EMBL/GenBank/DDBJ databases">
        <authorList>
            <person name="Cai Z."/>
        </authorList>
    </citation>
    <scope>NUCLEOTIDE SEQUENCE [LARGE SCALE GENOMIC DNA]</scope>
</reference>
<dbReference type="Proteomes" id="UP000256970">
    <property type="component" value="Unassembled WGS sequence"/>
</dbReference>
<protein>
    <submittedName>
        <fullName evidence="1">Uncharacterized protein</fullName>
    </submittedName>
</protein>
<sequence length="154" mass="16835">MSYIISVTTVPAVAISVNEAEVKHRQAECQEPSMLCCCCLPQVNEYADMGAMEWSDPCKVAISERSAASSNGKAVYELVWNCDMPLTRTGVRGELALDIAVQDFGCLTVPILAKVYKHSDQSATHGMGLHSINYTYGRSGLTGEVKMYSVQYNK</sequence>
<keyword evidence="2" id="KW-1185">Reference proteome</keyword>
<accession>A0A383V8Q3</accession>